<organism evidence="1 2">
    <name type="scientific">Hydrogenophaga atypica</name>
    <dbReference type="NCBI Taxonomy" id="249409"/>
    <lineage>
        <taxon>Bacteria</taxon>
        <taxon>Pseudomonadati</taxon>
        <taxon>Pseudomonadota</taxon>
        <taxon>Betaproteobacteria</taxon>
        <taxon>Burkholderiales</taxon>
        <taxon>Comamonadaceae</taxon>
        <taxon>Hydrogenophaga</taxon>
    </lineage>
</organism>
<dbReference type="Proteomes" id="UP001596501">
    <property type="component" value="Unassembled WGS sequence"/>
</dbReference>
<keyword evidence="2" id="KW-1185">Reference proteome</keyword>
<evidence type="ECO:0000313" key="2">
    <source>
        <dbReference type="Proteomes" id="UP001596501"/>
    </source>
</evidence>
<gene>
    <name evidence="1" type="ORF">ACFQPB_20430</name>
</gene>
<proteinExistence type="predicted"/>
<comment type="caution">
    <text evidence="1">The sequence shown here is derived from an EMBL/GenBank/DDBJ whole genome shotgun (WGS) entry which is preliminary data.</text>
</comment>
<dbReference type="RefSeq" id="WP_382227334.1">
    <property type="nucleotide sequence ID" value="NZ_JBHTCA010000027.1"/>
</dbReference>
<name>A0ABW2QP97_9BURK</name>
<dbReference type="EMBL" id="JBHTCA010000027">
    <property type="protein sequence ID" value="MFC7411236.1"/>
    <property type="molecule type" value="Genomic_DNA"/>
</dbReference>
<accession>A0ABW2QP97</accession>
<reference evidence="2" key="1">
    <citation type="journal article" date="2019" name="Int. J. Syst. Evol. Microbiol.">
        <title>The Global Catalogue of Microorganisms (GCM) 10K type strain sequencing project: providing services to taxonomists for standard genome sequencing and annotation.</title>
        <authorList>
            <consortium name="The Broad Institute Genomics Platform"/>
            <consortium name="The Broad Institute Genome Sequencing Center for Infectious Disease"/>
            <person name="Wu L."/>
            <person name="Ma J."/>
        </authorList>
    </citation>
    <scope>NUCLEOTIDE SEQUENCE [LARGE SCALE GENOMIC DNA]</scope>
    <source>
        <strain evidence="2">CGMCC 1.12371</strain>
    </source>
</reference>
<protein>
    <submittedName>
        <fullName evidence="1">Uncharacterized protein</fullName>
    </submittedName>
</protein>
<evidence type="ECO:0000313" key="1">
    <source>
        <dbReference type="EMBL" id="MFC7411236.1"/>
    </source>
</evidence>
<sequence length="79" mass="9223">MARRLLSELENDFAGTHESGQQGEQDGGVVTINVVDEELFFNPLPFAWVKRLRRRDRKILTEIYHEACRMLCEADELRC</sequence>